<evidence type="ECO:0008006" key="5">
    <source>
        <dbReference type="Google" id="ProtNLM"/>
    </source>
</evidence>
<dbReference type="SUPFAM" id="SSF52540">
    <property type="entry name" value="P-loop containing nucleoside triphosphate hydrolases"/>
    <property type="match status" value="1"/>
</dbReference>
<name>A0A8T0HG58_CERPU</name>
<evidence type="ECO:0000313" key="4">
    <source>
        <dbReference type="Proteomes" id="UP000822688"/>
    </source>
</evidence>
<dbReference type="PANTHER" id="PTHR45856">
    <property type="entry name" value="ALPHA/BETA-HYDROLASES SUPERFAMILY PROTEIN"/>
    <property type="match status" value="1"/>
</dbReference>
<evidence type="ECO:0000259" key="2">
    <source>
        <dbReference type="Pfam" id="PF01926"/>
    </source>
</evidence>
<dbReference type="SUPFAM" id="SSF53474">
    <property type="entry name" value="alpha/beta-Hydrolases"/>
    <property type="match status" value="1"/>
</dbReference>
<reference evidence="3 4" key="1">
    <citation type="submission" date="2020-06" db="EMBL/GenBank/DDBJ databases">
        <title>WGS assembly of Ceratodon purpureus strain R40.</title>
        <authorList>
            <person name="Carey S.B."/>
            <person name="Jenkins J."/>
            <person name="Shu S."/>
            <person name="Lovell J.T."/>
            <person name="Sreedasyam A."/>
            <person name="Maumus F."/>
            <person name="Tiley G.P."/>
            <person name="Fernandez-Pozo N."/>
            <person name="Barry K."/>
            <person name="Chen C."/>
            <person name="Wang M."/>
            <person name="Lipzen A."/>
            <person name="Daum C."/>
            <person name="Saski C.A."/>
            <person name="Payton A.C."/>
            <person name="Mcbreen J.C."/>
            <person name="Conrad R.E."/>
            <person name="Kollar L.M."/>
            <person name="Olsson S."/>
            <person name="Huttunen S."/>
            <person name="Landis J.B."/>
            <person name="Wickett N.J."/>
            <person name="Johnson M.G."/>
            <person name="Rensing S.A."/>
            <person name="Grimwood J."/>
            <person name="Schmutz J."/>
            <person name="Mcdaniel S.F."/>
        </authorList>
    </citation>
    <scope>NUCLEOTIDE SEQUENCE [LARGE SCALE GENOMIC DNA]</scope>
    <source>
        <strain evidence="3 4">R40</strain>
    </source>
</reference>
<dbReference type="Pfam" id="PF01926">
    <property type="entry name" value="MMR_HSR1"/>
    <property type="match status" value="1"/>
</dbReference>
<accession>A0A8T0HG58</accession>
<dbReference type="InterPro" id="IPR006073">
    <property type="entry name" value="GTP-bd"/>
</dbReference>
<dbReference type="GO" id="GO:0005525">
    <property type="term" value="F:GTP binding"/>
    <property type="evidence" value="ECO:0007669"/>
    <property type="project" value="InterPro"/>
</dbReference>
<evidence type="ECO:0000259" key="1">
    <source>
        <dbReference type="Pfam" id="PF01764"/>
    </source>
</evidence>
<protein>
    <recommendedName>
        <fullName evidence="5">Fungal lipase-like domain-containing protein</fullName>
    </recommendedName>
</protein>
<dbReference type="InterPro" id="IPR029058">
    <property type="entry name" value="AB_hydrolase_fold"/>
</dbReference>
<dbReference type="InterPro" id="IPR002921">
    <property type="entry name" value="Fungal_lipase-type"/>
</dbReference>
<dbReference type="Proteomes" id="UP000822688">
    <property type="component" value="Chromosome 6"/>
</dbReference>
<feature type="domain" description="Fungal lipase-type" evidence="1">
    <location>
        <begin position="114"/>
        <end position="210"/>
    </location>
</feature>
<dbReference type="Gene3D" id="3.40.50.300">
    <property type="entry name" value="P-loop containing nucleotide triphosphate hydrolases"/>
    <property type="match status" value="1"/>
</dbReference>
<dbReference type="CDD" id="cd00882">
    <property type="entry name" value="Ras_like_GTPase"/>
    <property type="match status" value="1"/>
</dbReference>
<proteinExistence type="predicted"/>
<organism evidence="3 4">
    <name type="scientific">Ceratodon purpureus</name>
    <name type="common">Fire moss</name>
    <name type="synonym">Dicranum purpureum</name>
    <dbReference type="NCBI Taxonomy" id="3225"/>
    <lineage>
        <taxon>Eukaryota</taxon>
        <taxon>Viridiplantae</taxon>
        <taxon>Streptophyta</taxon>
        <taxon>Embryophyta</taxon>
        <taxon>Bryophyta</taxon>
        <taxon>Bryophytina</taxon>
        <taxon>Bryopsida</taxon>
        <taxon>Dicranidae</taxon>
        <taxon>Pseudoditrichales</taxon>
        <taxon>Ditrichaceae</taxon>
        <taxon>Ceratodon</taxon>
    </lineage>
</organism>
<dbReference type="GO" id="GO:0006629">
    <property type="term" value="P:lipid metabolic process"/>
    <property type="evidence" value="ECO:0007669"/>
    <property type="project" value="InterPro"/>
</dbReference>
<dbReference type="PANTHER" id="PTHR45856:SF11">
    <property type="entry name" value="FUNGAL LIPASE-LIKE DOMAIN-CONTAINING PROTEIN"/>
    <property type="match status" value="1"/>
</dbReference>
<sequence>MEGPFRLQAAGLDPHDLCRAFACSLAVSRKDVFRSYSDAFTLDPKRQFEEVYFSPPQEEQQFIVAHAKDAVFIAFLGSKVLEDYACDMMIDKIRRGLGSYHRGIYYRSSCFLGLLGGKILYSLVDGLILQKKRIIFCGHSLGGAVGHMVLTRLLFEDELGFFREESKTCMLSIAFGAPHFCDKVAAAAIENCSPVQFFNFVNGRDPVPRLLHDLPLTIRKAASKIKDSVQFRTGIQVVGTLAGDLLHFFATGKVDVDLDTRDEVPVCELVCKSWEEVKKKASDAEEKRSVYAPIGTFVFLERNFGIVEVIHSTSEAIGGRLYDLSLEDVCFDDHKCGSYLRAFLDNSLIEAVNSCQNVRGFFHKASSRQPEVATAECRAHDGGGSAGSSFLRITGKNLFLLREVAWNNVRIEATEVVRSSFGEMQIFHPLSHEESNKMKSSTTSPGSTLFVRTAFGECYSSVVEEHHRGHSKGVNYLLRKLVPDLLLLASLGIRPSKEEVDCLEMILRNFGGMSSNMSLETLLTSGGVDKAEVAIKIADAAASNIVKPLVLEFRKGNDAEGIEVLGCTIDSALNGVGRTLVAVAIGASPAVVGAPAVGAVGATVLGSVTGVISIAQTSLVWLYSMTGWIAFGAYDRLDPIVKKLVWKWSMSSFDDFLKVAVEEARLRNGKPPSGNNRQSYTEGDLVKEVNGAPGSIDELKAAFSDDGKYWQRPTLSTKNLSTATDECTRLFLRKMYAIVETRNLYERYLSDKFFVAVVGLEDVGKTSFIQGVVPKLVTEDEVGIDVHTQEVTPYILENGLILVDFPGFNGMSGEFERWFKAFTAMPSIIVLLLNFEHDIKQDQVDQYELFRNRISSPILAVFNKVDKHVERRTMKKYTEKYFSELRNKYAVELKCISDCVVFASLSPDEEKAEAVKSLIKAGVVDLKGFMQKLQGFRQEMRNSFKV</sequence>
<keyword evidence="4" id="KW-1185">Reference proteome</keyword>
<dbReference type="InterPro" id="IPR051218">
    <property type="entry name" value="Sec_MonoDiacylglyc_Lipase"/>
</dbReference>
<dbReference type="Pfam" id="PF01764">
    <property type="entry name" value="Lipase_3"/>
    <property type="match status" value="1"/>
</dbReference>
<evidence type="ECO:0000313" key="3">
    <source>
        <dbReference type="EMBL" id="KAG0570746.1"/>
    </source>
</evidence>
<feature type="domain" description="G" evidence="2">
    <location>
        <begin position="755"/>
        <end position="864"/>
    </location>
</feature>
<dbReference type="Gene3D" id="3.40.50.1820">
    <property type="entry name" value="alpha/beta hydrolase"/>
    <property type="match status" value="1"/>
</dbReference>
<comment type="caution">
    <text evidence="3">The sequence shown here is derived from an EMBL/GenBank/DDBJ whole genome shotgun (WGS) entry which is preliminary data.</text>
</comment>
<dbReference type="EMBL" id="CM026427">
    <property type="protein sequence ID" value="KAG0570746.1"/>
    <property type="molecule type" value="Genomic_DNA"/>
</dbReference>
<dbReference type="AlphaFoldDB" id="A0A8T0HG58"/>
<gene>
    <name evidence="3" type="ORF">KC19_6G184700</name>
</gene>
<dbReference type="InterPro" id="IPR027417">
    <property type="entry name" value="P-loop_NTPase"/>
</dbReference>